<evidence type="ECO:0000313" key="3">
    <source>
        <dbReference type="EMBL" id="CAE7715141.1"/>
    </source>
</evidence>
<dbReference type="Pfam" id="PF07727">
    <property type="entry name" value="RVT_2"/>
    <property type="match status" value="1"/>
</dbReference>
<dbReference type="GO" id="GO:0003676">
    <property type="term" value="F:nucleic acid binding"/>
    <property type="evidence" value="ECO:0007669"/>
    <property type="project" value="InterPro"/>
</dbReference>
<dbReference type="Gene3D" id="3.30.420.10">
    <property type="entry name" value="Ribonuclease H-like superfamily/Ribonuclease H"/>
    <property type="match status" value="1"/>
</dbReference>
<name>A0A812XB53_9DINO</name>
<feature type="region of interest" description="Disordered" evidence="1">
    <location>
        <begin position="386"/>
        <end position="409"/>
    </location>
</feature>
<evidence type="ECO:0000259" key="2">
    <source>
        <dbReference type="Pfam" id="PF07727"/>
    </source>
</evidence>
<dbReference type="SUPFAM" id="SSF53098">
    <property type="entry name" value="Ribonuclease H-like"/>
    <property type="match status" value="1"/>
</dbReference>
<feature type="region of interest" description="Disordered" evidence="1">
    <location>
        <begin position="1070"/>
        <end position="1113"/>
    </location>
</feature>
<dbReference type="InterPro" id="IPR012337">
    <property type="entry name" value="RNaseH-like_sf"/>
</dbReference>
<gene>
    <name evidence="3" type="primary">RE1</name>
    <name evidence="3" type="ORF">SNEC2469_LOCUS20618</name>
</gene>
<comment type="caution">
    <text evidence="3">The sequence shown here is derived from an EMBL/GenBank/DDBJ whole genome shotgun (WGS) entry which is preliminary data.</text>
</comment>
<evidence type="ECO:0000256" key="1">
    <source>
        <dbReference type="SAM" id="MobiDB-lite"/>
    </source>
</evidence>
<dbReference type="InterPro" id="IPR013103">
    <property type="entry name" value="RVT_2"/>
</dbReference>
<feature type="compositionally biased region" description="Polar residues" evidence="1">
    <location>
        <begin position="499"/>
        <end position="511"/>
    </location>
</feature>
<proteinExistence type="predicted"/>
<feature type="compositionally biased region" description="Basic and acidic residues" evidence="1">
    <location>
        <begin position="1070"/>
        <end position="1088"/>
    </location>
</feature>
<feature type="region of interest" description="Disordered" evidence="1">
    <location>
        <begin position="229"/>
        <end position="287"/>
    </location>
</feature>
<feature type="compositionally biased region" description="Basic and acidic residues" evidence="1">
    <location>
        <begin position="270"/>
        <end position="287"/>
    </location>
</feature>
<sequence>MSEDQTEREVNEANVALIDTACRLQVWKIPIYLGGQPGEIHSAEMPSGTTPLLLSLAALRALDAVLRIREGIVEMNSLSLEVPMVTTRTGHLAVRVDKKPALTSDPGDLLVYYQFEAELPLFCFQGKAGKTEDESSLVQRARPSLQLRGVRKQDAVGTMTERRREELRRAEAKQLRMDEYMWTALRRSFTMAEQFATGNFQQTVLFEPWGHGSGITKFGSQRHAWTNSQPMTRHRSLWPGRPTACEKSSGGAPAIPVDLLDGQGGQSARRQPERASEGEHAEVKAGGKHVESDLCAYGETEPETGKPVPRKLGWVSNSEALLNHLGKRCVCPFGRHASPAARETYREYPTELCNAICQGVLQTMVLDYSLAFAAGDLSYYEHAYPAEGENSEDEESDGEVPEEPANDDWRLEGEDRIVRVHRFPRRLLFIPYSSTAPPCEFTRILPGRRTRMTLQDGTRREHEDDWWDGRKVSMDFLWTGETEFKLGPVAPSHGREQPAESQPEVQHQGGPTPTGAFDESAAPYDSALPWEEDEAQLEEHEAGAQPDQEQPAESRPEVQHQGGPDILDQRVLRRRGHRTRQLQRGFWVETDDEAVISLLNATLEYVRQEGGPLWNRIDDKSDLGKSWVALESAQADVKLILCSASARRMKKPQPHFGPGEVPLRKSYLLLENETALTTDFEAWSSLAPAAQVRPLVAKDRRLYVAVYGSELGEHQEPEQGDQWQAKEETRERQWNALPRELKLAIRRIHVNLGHANTKAMLRSLRIARASESAIKACRLFRCKECPRMHELREPRPSKLPVIDEFNIQLGLDIITEKDSAGQSWSWLNTLCQGTTFQVCALLGETVYNPTGKAVIQALSSHWLSWAGFPERGFVTDRARYFLSELADLISDHGCTFDSAAKASPWQIGQVERHGGLWKESFRRLAWSQQVSGLEEVTMATAAVTQAKNSTSRKGGFAPVQWVLGRDIRLPAALCDDAEIARIGAQALAATPTTSFHRRNQLRMAAREAFAKASNSDALRRAELRQVEAWTTIGTELDLMDTTPVRSRMETMPKETTTYNELKNNYGEPVRRSSEFFRSREQARREAREAGSSAPAREAIASEIPVPADDDGDLDMPMASDLYEPSYEPSPDFDPELHDYHSLPQLRNLPAILEGDGNEAAEREAKRQRVTKEPGDVAMYATEKVDATLAAESGSYVRQKAREQYFNKEAAFLASGIDLHTFLFGVSRNYFSERYMALAATSGQGDSNVKKKGRKEIKLPELSADLQKQFTEPGGSDGKEWDAWKSKGACEVLDLAASRKIRQQKPELIVPTRWVRTNKNDGLVGKPFLAKSRLVVQGFKDKSLGQYRRDAPTASAIAENVCLSVCAHLKFLLLSKDIKNAYFSGKSVGREIYLDQPKGGLPGLQAGQLLKANKAIYGFAEAARLFWLALKEHLESDGWQESRLEPALFYLRRRQKLVGILVTHVDDIEGGVHKGYLDKAFYNSSRALDFATNHFKDFVFRGHEIRQGGEGHIDVTMKNYALSMKTVAISMNRRRELEDELTKEELETYQSSAGELGWITRQLRCDLAFENGIAQRAKGEACVADLVKLKQYIGLARRGVDFRMRFWSDMDLTHATIVHLADSGHANGTPEHNDILRYRSVGGYFILAANPGVLEGGEVRANILAYHSGQTKRVCRSTLAAEASHLAEAVETGDWVTVLLEEALVGDLDLKNWPKILERRDRIYVTDARSVFDYLQKDSTSTSSDKRMAIEGALLRETVRKPRAHVRWIDGMQNIADVLTKAQADKSILRQFMRDGLLCLTQTEENFQLKEKKRLERQGRKHAKQMELGKEARQKERRQAAAVEARVLLDTDELD</sequence>
<dbReference type="InterPro" id="IPR036397">
    <property type="entry name" value="RNaseH_sf"/>
</dbReference>
<organism evidence="3 4">
    <name type="scientific">Symbiodinium necroappetens</name>
    <dbReference type="NCBI Taxonomy" id="1628268"/>
    <lineage>
        <taxon>Eukaryota</taxon>
        <taxon>Sar</taxon>
        <taxon>Alveolata</taxon>
        <taxon>Dinophyceae</taxon>
        <taxon>Suessiales</taxon>
        <taxon>Symbiodiniaceae</taxon>
        <taxon>Symbiodinium</taxon>
    </lineage>
</organism>
<reference evidence="3" key="1">
    <citation type="submission" date="2021-02" db="EMBL/GenBank/DDBJ databases">
        <authorList>
            <person name="Dougan E. K."/>
            <person name="Rhodes N."/>
            <person name="Thang M."/>
            <person name="Chan C."/>
        </authorList>
    </citation>
    <scope>NUCLEOTIDE SEQUENCE</scope>
</reference>
<evidence type="ECO:0000313" key="4">
    <source>
        <dbReference type="Proteomes" id="UP000601435"/>
    </source>
</evidence>
<feature type="region of interest" description="Disordered" evidence="1">
    <location>
        <begin position="533"/>
        <end position="572"/>
    </location>
</feature>
<accession>A0A812XB53</accession>
<feature type="compositionally biased region" description="Acidic residues" evidence="1">
    <location>
        <begin position="389"/>
        <end position="406"/>
    </location>
</feature>
<dbReference type="EMBL" id="CAJNJA010036053">
    <property type="protein sequence ID" value="CAE7715141.1"/>
    <property type="molecule type" value="Genomic_DNA"/>
</dbReference>
<feature type="compositionally biased region" description="Low complexity" evidence="1">
    <location>
        <begin position="1089"/>
        <end position="1098"/>
    </location>
</feature>
<dbReference type="Proteomes" id="UP000601435">
    <property type="component" value="Unassembled WGS sequence"/>
</dbReference>
<keyword evidence="4" id="KW-1185">Reference proteome</keyword>
<feature type="region of interest" description="Disordered" evidence="1">
    <location>
        <begin position="1813"/>
        <end position="1836"/>
    </location>
</feature>
<protein>
    <submittedName>
        <fullName evidence="3">RE1 protein</fullName>
    </submittedName>
</protein>
<feature type="region of interest" description="Disordered" evidence="1">
    <location>
        <begin position="485"/>
        <end position="521"/>
    </location>
</feature>
<feature type="domain" description="Reverse transcriptase Ty1/copia-type" evidence="2">
    <location>
        <begin position="1308"/>
        <end position="1467"/>
    </location>
</feature>
<dbReference type="OrthoDB" id="432073at2759"/>